<name>A0A2I1KPV2_GARVA</name>
<evidence type="ECO:0000313" key="4">
    <source>
        <dbReference type="EMBL" id="MDK6695145.1"/>
    </source>
</evidence>
<dbReference type="NCBIfam" id="TIGR00751">
    <property type="entry name" value="menA"/>
    <property type="match status" value="1"/>
</dbReference>
<evidence type="ECO:0000256" key="1">
    <source>
        <dbReference type="ARBA" id="ARBA00022679"/>
    </source>
</evidence>
<dbReference type="GO" id="GO:0046428">
    <property type="term" value="F:1,4-dihydroxy-2-naphthoate polyprenyltransferase activity"/>
    <property type="evidence" value="ECO:0007669"/>
    <property type="project" value="UniProtKB-UniRule"/>
</dbReference>
<dbReference type="InterPro" id="IPR026046">
    <property type="entry name" value="UBIAD1"/>
</dbReference>
<evidence type="ECO:0000313" key="6">
    <source>
        <dbReference type="Proteomes" id="UP000258379"/>
    </source>
</evidence>
<organism evidence="5 6">
    <name type="scientific">Gardnerella vaginalis</name>
    <dbReference type="NCBI Taxonomy" id="2702"/>
    <lineage>
        <taxon>Bacteria</taxon>
        <taxon>Bacillati</taxon>
        <taxon>Actinomycetota</taxon>
        <taxon>Actinomycetes</taxon>
        <taxon>Bifidobacteriales</taxon>
        <taxon>Bifidobacteriaceae</taxon>
        <taxon>Gardnerella</taxon>
    </lineage>
</organism>
<dbReference type="EMBL" id="JASOGJ010000001">
    <property type="protein sequence ID" value="MDK6695145.1"/>
    <property type="molecule type" value="Genomic_DNA"/>
</dbReference>
<dbReference type="AlphaFoldDB" id="A0A2I1KPV2"/>
<gene>
    <name evidence="5" type="primary">menA</name>
    <name evidence="5" type="ORF">CG405_02335</name>
    <name evidence="4" type="ORF">QP177_00945</name>
</gene>
<dbReference type="GO" id="GO:0009234">
    <property type="term" value="P:menaquinone biosynthetic process"/>
    <property type="evidence" value="ECO:0007669"/>
    <property type="project" value="UniProtKB-UniRule"/>
</dbReference>
<dbReference type="GO" id="GO:0042371">
    <property type="term" value="P:vitamin K biosynthetic process"/>
    <property type="evidence" value="ECO:0007669"/>
    <property type="project" value="TreeGrafter"/>
</dbReference>
<feature type="transmembrane region" description="Helical" evidence="3">
    <location>
        <begin position="49"/>
        <end position="70"/>
    </location>
</feature>
<accession>A0A2I1KPV2</accession>
<dbReference type="RefSeq" id="WP_004575089.1">
    <property type="nucleotide sequence ID" value="NZ_CP083172.1"/>
</dbReference>
<evidence type="ECO:0000256" key="2">
    <source>
        <dbReference type="NCBIfam" id="TIGR00751"/>
    </source>
</evidence>
<keyword evidence="3" id="KW-1133">Transmembrane helix</keyword>
<dbReference type="EC" id="2.5.1.74" evidence="2"/>
<sequence>MNNLKVWLKGARLYTLPIGIVPVIMAISIFARYLFSGQILVKPYNIENFVIQSLLCIGVAAFMQISVNYANDYCDGLRGLDDQRSNRDLGDKTLCDVSWRLADAGIKPKSVLYAVCISALVSCVFGLIITVRSGIWIFILLGLVCLMGAWFYAGGSHPYGYRGWGEFSAFLFFGPVAFLGTLCALSFGSGFPKESITTASVPQIVFCVLLSIIPGGFSACLMMINNLRDIESDTKHAKFTAMSIVGENIGRIIFVSVVIMFTLLQCVYVFLNIFFAKFMTIIWNVARLNKNAFRINCFLFNQGVFIVCCILLLLLTYMFIKKAYSLAYAVICGNYANAFPICVSLAMLGSLTFVLSIFAC</sequence>
<feature type="transmembrane region" description="Helical" evidence="3">
    <location>
        <begin position="298"/>
        <end position="320"/>
    </location>
</feature>
<dbReference type="Proteomes" id="UP001240561">
    <property type="component" value="Unassembled WGS sequence"/>
</dbReference>
<reference evidence="5 6" key="1">
    <citation type="submission" date="2017-07" db="EMBL/GenBank/DDBJ databases">
        <title>A comparative genomics approach to explaining the enigmatic role of Gardnerella vaginalis in the vaginal microbiome.</title>
        <authorList>
            <person name="Vancuren S.J."/>
            <person name="Hill J.E."/>
        </authorList>
    </citation>
    <scope>NUCLEOTIDE SEQUENCE [LARGE SCALE GENOMIC DNA]</scope>
    <source>
        <strain evidence="5 6">WP023</strain>
    </source>
</reference>
<proteinExistence type="predicted"/>
<comment type="caution">
    <text evidence="5">The sequence shown here is derived from an EMBL/GenBank/DDBJ whole genome shotgun (WGS) entry which is preliminary data.</text>
</comment>
<dbReference type="PANTHER" id="PTHR13929:SF0">
    <property type="entry name" value="UBIA PRENYLTRANSFERASE DOMAIN-CONTAINING PROTEIN 1"/>
    <property type="match status" value="1"/>
</dbReference>
<keyword evidence="3" id="KW-0812">Transmembrane</keyword>
<dbReference type="EMBL" id="NNRU01000002">
    <property type="protein sequence ID" value="RFT29597.1"/>
    <property type="molecule type" value="Genomic_DNA"/>
</dbReference>
<reference evidence="4 7" key="2">
    <citation type="submission" date="2023-05" db="EMBL/GenBank/DDBJ databases">
        <title>Cataloging the Phylogenetic Diversity of Human Bladder Bacteria.</title>
        <authorList>
            <person name="Du J."/>
        </authorList>
    </citation>
    <scope>NUCLEOTIDE SEQUENCE [LARGE SCALE GENOMIC DNA]</scope>
    <source>
        <strain evidence="4 7">UMB9230</strain>
    </source>
</reference>
<evidence type="ECO:0000313" key="5">
    <source>
        <dbReference type="EMBL" id="RFT29597.1"/>
    </source>
</evidence>
<feature type="transmembrane region" description="Helical" evidence="3">
    <location>
        <begin position="135"/>
        <end position="155"/>
    </location>
</feature>
<dbReference type="CDD" id="cd13962">
    <property type="entry name" value="PT_UbiA_UBIAD1"/>
    <property type="match status" value="1"/>
</dbReference>
<keyword evidence="3" id="KW-0472">Membrane</keyword>
<feature type="transmembrane region" description="Helical" evidence="3">
    <location>
        <begin position="12"/>
        <end position="34"/>
    </location>
</feature>
<feature type="transmembrane region" description="Helical" evidence="3">
    <location>
        <begin position="203"/>
        <end position="227"/>
    </location>
</feature>
<feature type="transmembrane region" description="Helical" evidence="3">
    <location>
        <begin position="110"/>
        <end position="129"/>
    </location>
</feature>
<feature type="transmembrane region" description="Helical" evidence="3">
    <location>
        <begin position="167"/>
        <end position="191"/>
    </location>
</feature>
<keyword evidence="1 5" id="KW-0808">Transferase</keyword>
<evidence type="ECO:0000256" key="3">
    <source>
        <dbReference type="SAM" id="Phobius"/>
    </source>
</evidence>
<protein>
    <recommendedName>
        <fullName evidence="2">1,4-dihydroxy-2-naphthoate octaprenyltransferase</fullName>
        <ecNumber evidence="2">2.5.1.74</ecNumber>
    </recommendedName>
</protein>
<feature type="transmembrane region" description="Helical" evidence="3">
    <location>
        <begin position="326"/>
        <end position="359"/>
    </location>
</feature>
<evidence type="ECO:0000313" key="7">
    <source>
        <dbReference type="Proteomes" id="UP001240561"/>
    </source>
</evidence>
<dbReference type="Proteomes" id="UP000258379">
    <property type="component" value="Unassembled WGS sequence"/>
</dbReference>
<dbReference type="PANTHER" id="PTHR13929">
    <property type="entry name" value="1,4-DIHYDROXY-2-NAPHTHOATE OCTAPRENYLTRANSFERASE"/>
    <property type="match status" value="1"/>
</dbReference>